<name>A0A9Q0SCD3_SALVM</name>
<reference evidence="2" key="1">
    <citation type="submission" date="2022-11" db="EMBL/GenBank/DDBJ databases">
        <authorList>
            <person name="Hyden B.L."/>
            <person name="Feng K."/>
            <person name="Yates T."/>
            <person name="Jawdy S."/>
            <person name="Smart L.B."/>
            <person name="Muchero W."/>
        </authorList>
    </citation>
    <scope>NUCLEOTIDE SEQUENCE</scope>
    <source>
        <tissue evidence="2">Shoot tip</tissue>
    </source>
</reference>
<proteinExistence type="predicted"/>
<dbReference type="InterPro" id="IPR025886">
    <property type="entry name" value="PP2-like"/>
</dbReference>
<dbReference type="EMBL" id="JAPFFL010000018">
    <property type="protein sequence ID" value="KAJ6671898.1"/>
    <property type="molecule type" value="Genomic_DNA"/>
</dbReference>
<dbReference type="Pfam" id="PF14299">
    <property type="entry name" value="PP2"/>
    <property type="match status" value="1"/>
</dbReference>
<dbReference type="Proteomes" id="UP001151529">
    <property type="component" value="Chromosome 12"/>
</dbReference>
<organism evidence="2 3">
    <name type="scientific">Salix viminalis</name>
    <name type="common">Common osier</name>
    <name type="synonym">Basket willow</name>
    <dbReference type="NCBI Taxonomy" id="40686"/>
    <lineage>
        <taxon>Eukaryota</taxon>
        <taxon>Viridiplantae</taxon>
        <taxon>Streptophyta</taxon>
        <taxon>Embryophyta</taxon>
        <taxon>Tracheophyta</taxon>
        <taxon>Spermatophyta</taxon>
        <taxon>Magnoliopsida</taxon>
        <taxon>eudicotyledons</taxon>
        <taxon>Gunneridae</taxon>
        <taxon>Pentapetalae</taxon>
        <taxon>rosids</taxon>
        <taxon>fabids</taxon>
        <taxon>Malpighiales</taxon>
        <taxon>Salicaceae</taxon>
        <taxon>Saliceae</taxon>
        <taxon>Salix</taxon>
    </lineage>
</organism>
<evidence type="ECO:0000313" key="2">
    <source>
        <dbReference type="EMBL" id="KAJ6671898.1"/>
    </source>
</evidence>
<feature type="region of interest" description="Disordered" evidence="1">
    <location>
        <begin position="1"/>
        <end position="21"/>
    </location>
</feature>
<dbReference type="AlphaFoldDB" id="A0A9Q0SCD3"/>
<dbReference type="OrthoDB" id="817610at2759"/>
<gene>
    <name evidence="2" type="ORF">OIU85_013261</name>
</gene>
<protein>
    <submittedName>
        <fullName evidence="2">Uncharacterized protein</fullName>
    </submittedName>
</protein>
<accession>A0A9Q0SCD3</accession>
<evidence type="ECO:0000256" key="1">
    <source>
        <dbReference type="SAM" id="MobiDB-lite"/>
    </source>
</evidence>
<reference evidence="2" key="2">
    <citation type="journal article" date="2023" name="Int. J. Mol. Sci.">
        <title>De Novo Assembly and Annotation of 11 Diverse Shrub Willow (Salix) Genomes Reveals Novel Gene Organization in Sex-Linked Regions.</title>
        <authorList>
            <person name="Hyden B."/>
            <person name="Feng K."/>
            <person name="Yates T.B."/>
            <person name="Jawdy S."/>
            <person name="Cereghino C."/>
            <person name="Smart L.B."/>
            <person name="Muchero W."/>
        </authorList>
    </citation>
    <scope>NUCLEOTIDE SEQUENCE [LARGE SCALE GENOMIC DNA]</scope>
    <source>
        <tissue evidence="2">Shoot tip</tissue>
    </source>
</reference>
<comment type="caution">
    <text evidence="2">The sequence shown here is derived from an EMBL/GenBank/DDBJ whole genome shotgun (WGS) entry which is preliminary data.</text>
</comment>
<sequence length="192" mass="21035">MSSKESDHEAEPDEILKIEKIAKAGNSNRGASASHGAVTKATGTFLRKGKKTSSLRSFIEVDGKFNLTDGPAELLQVCWLEVKGSSPEPLSKGARYALSFKISLTENKFGWGEAPAFMMAKVGKKGRAKWARIDLADVEENTEMEVPFGKLRFEVPSNAEDTILNFGLYELWTGGWKGGLLIHEAVVEEMPD</sequence>
<evidence type="ECO:0000313" key="3">
    <source>
        <dbReference type="Proteomes" id="UP001151529"/>
    </source>
</evidence>
<keyword evidence="3" id="KW-1185">Reference proteome</keyword>